<dbReference type="PROSITE" id="PS51257">
    <property type="entry name" value="PROKAR_LIPOPROTEIN"/>
    <property type="match status" value="1"/>
</dbReference>
<evidence type="ECO:0000259" key="7">
    <source>
        <dbReference type="Pfam" id="PF14322"/>
    </source>
</evidence>
<dbReference type="Pfam" id="PF07980">
    <property type="entry name" value="SusD_RagB"/>
    <property type="match status" value="1"/>
</dbReference>
<evidence type="ECO:0000256" key="2">
    <source>
        <dbReference type="ARBA" id="ARBA00006275"/>
    </source>
</evidence>
<evidence type="ECO:0000256" key="3">
    <source>
        <dbReference type="ARBA" id="ARBA00022729"/>
    </source>
</evidence>
<feature type="domain" description="SusD-like N-terminal" evidence="7">
    <location>
        <begin position="23"/>
        <end position="224"/>
    </location>
</feature>
<comment type="caution">
    <text evidence="8">The sequence shown here is derived from an EMBL/GenBank/DDBJ whole genome shotgun (WGS) entry which is preliminary data.</text>
</comment>
<dbReference type="SUPFAM" id="SSF48452">
    <property type="entry name" value="TPR-like"/>
    <property type="match status" value="1"/>
</dbReference>
<gene>
    <name evidence="8" type="ORF">ACFSQW_18945</name>
</gene>
<evidence type="ECO:0000256" key="1">
    <source>
        <dbReference type="ARBA" id="ARBA00004442"/>
    </source>
</evidence>
<reference evidence="9" key="1">
    <citation type="journal article" date="2019" name="Int. J. Syst. Evol. Microbiol.">
        <title>The Global Catalogue of Microorganisms (GCM) 10K type strain sequencing project: providing services to taxonomists for standard genome sequencing and annotation.</title>
        <authorList>
            <consortium name="The Broad Institute Genomics Platform"/>
            <consortium name="The Broad Institute Genome Sequencing Center for Infectious Disease"/>
            <person name="Wu L."/>
            <person name="Ma J."/>
        </authorList>
    </citation>
    <scope>NUCLEOTIDE SEQUENCE [LARGE SCALE GENOMIC DNA]</scope>
    <source>
        <strain evidence="9">KCTC 52298</strain>
    </source>
</reference>
<dbReference type="Gene3D" id="1.25.40.390">
    <property type="match status" value="1"/>
</dbReference>
<dbReference type="RefSeq" id="WP_210352459.1">
    <property type="nucleotide sequence ID" value="NZ_JAEQMU010000001.1"/>
</dbReference>
<dbReference type="Pfam" id="PF14322">
    <property type="entry name" value="SusD-like_3"/>
    <property type="match status" value="1"/>
</dbReference>
<evidence type="ECO:0000256" key="5">
    <source>
        <dbReference type="ARBA" id="ARBA00023237"/>
    </source>
</evidence>
<dbReference type="InterPro" id="IPR012944">
    <property type="entry name" value="SusD_RagB_dom"/>
</dbReference>
<organism evidence="8 9">
    <name type="scientific">Sphingobacterium tabacisoli</name>
    <dbReference type="NCBI Taxonomy" id="2044855"/>
    <lineage>
        <taxon>Bacteria</taxon>
        <taxon>Pseudomonadati</taxon>
        <taxon>Bacteroidota</taxon>
        <taxon>Sphingobacteriia</taxon>
        <taxon>Sphingobacteriales</taxon>
        <taxon>Sphingobacteriaceae</taxon>
        <taxon>Sphingobacterium</taxon>
    </lineage>
</organism>
<evidence type="ECO:0000313" key="9">
    <source>
        <dbReference type="Proteomes" id="UP001597440"/>
    </source>
</evidence>
<accession>A0ABW5L5K1</accession>
<proteinExistence type="inferred from homology"/>
<keyword evidence="5" id="KW-0998">Cell outer membrane</keyword>
<keyword evidence="4" id="KW-0472">Membrane</keyword>
<keyword evidence="3" id="KW-0732">Signal</keyword>
<evidence type="ECO:0000313" key="8">
    <source>
        <dbReference type="EMBL" id="MFD2556481.1"/>
    </source>
</evidence>
<protein>
    <submittedName>
        <fullName evidence="8">RagB/SusD family nutrient uptake outer membrane protein</fullName>
    </submittedName>
</protein>
<name>A0ABW5L5K1_9SPHI</name>
<dbReference type="InterPro" id="IPR033985">
    <property type="entry name" value="SusD-like_N"/>
</dbReference>
<evidence type="ECO:0000259" key="6">
    <source>
        <dbReference type="Pfam" id="PF07980"/>
    </source>
</evidence>
<comment type="subcellular location">
    <subcellularLocation>
        <location evidence="1">Cell outer membrane</location>
    </subcellularLocation>
</comment>
<sequence>MKTTYKTILLTGLVLFLASCQKDFLEVTPKGRLVADEVADYDLLLNNLELISINASAQVVMGDEIAAIQPYFDGGRLKNQRLFRWDAIVYEPSENASELETPIKNIYVYNKIINELPEATNGTEKQKASLQAEARAGRAWTYFLLINLFGKPYHATTSATDLGFPILESADVTANTFTRASVKEVYDFIIKDLVQAIPNLPATPSHRVRMSKIAAEGLLGKVYLFMGNPEEALKHLNNALTGLSNSTVPLALYDYNKTFGPGGEFLPITSFGPNYPFVPNIKESIYAKQTYWPASSNDLVLDKRTVNLFDPTDLRLNFYSSNAYYGPAYPSGFLRRTGPSNIQMGVIVPDLYLLRAECKARLNDLQGAKEDVEFLRKHRMPIALAPVSSPIADTQLSLVNFILEERVREFALSGYRWFDMRRLSVDPLFKDQKYTHTLYSATGSPIDTYTLKAERLTLRFPQKVMDENPEMQNNQ</sequence>
<comment type="similarity">
    <text evidence="2">Belongs to the SusD family.</text>
</comment>
<dbReference type="InterPro" id="IPR011990">
    <property type="entry name" value="TPR-like_helical_dom_sf"/>
</dbReference>
<evidence type="ECO:0000256" key="4">
    <source>
        <dbReference type="ARBA" id="ARBA00023136"/>
    </source>
</evidence>
<dbReference type="Proteomes" id="UP001597440">
    <property type="component" value="Unassembled WGS sequence"/>
</dbReference>
<feature type="domain" description="RagB/SusD" evidence="6">
    <location>
        <begin position="350"/>
        <end position="474"/>
    </location>
</feature>
<keyword evidence="9" id="KW-1185">Reference proteome</keyword>
<dbReference type="EMBL" id="JBHULD010000018">
    <property type="protein sequence ID" value="MFD2556481.1"/>
    <property type="molecule type" value="Genomic_DNA"/>
</dbReference>